<dbReference type="SUPFAM" id="SSF52777">
    <property type="entry name" value="CoA-dependent acyltransferases"/>
    <property type="match status" value="1"/>
</dbReference>
<evidence type="ECO:0000313" key="8">
    <source>
        <dbReference type="EMBL" id="KAK4308675.1"/>
    </source>
</evidence>
<dbReference type="Gene3D" id="3.30.559.10">
    <property type="entry name" value="Chloramphenicol acetyltransferase-like domain"/>
    <property type="match status" value="1"/>
</dbReference>
<dbReference type="InterPro" id="IPR023213">
    <property type="entry name" value="CAT-like_dom_sf"/>
</dbReference>
<reference evidence="8" key="1">
    <citation type="submission" date="2023-11" db="EMBL/GenBank/DDBJ databases">
        <title>Genome assemblies of two species of porcelain crab, Petrolisthes cinctipes and Petrolisthes manimaculis (Anomura: Porcellanidae).</title>
        <authorList>
            <person name="Angst P."/>
        </authorList>
    </citation>
    <scope>NUCLEOTIDE SEQUENCE</scope>
    <source>
        <strain evidence="8">PB745_02</strain>
        <tissue evidence="8">Gill</tissue>
    </source>
</reference>
<dbReference type="EC" id="2.3.1.-" evidence="4"/>
<dbReference type="AlphaFoldDB" id="A0AAE1U766"/>
<sequence length="487" mass="51633">MAGLGGRGAGILYHNLHRLTYSPVVKLNHIYAAAFHSSSLLNVEGLPIKMPSLSPTMVEGKIIKWLKEEGDPIQPGDVLCDIQTDKAVVSMDTEEEGIMAKILVEEDSKDVKVGTLIGLMVNEGEDWKSVEIPQDLSESTSDSPPTVTQVETPVQAATTGSAGHGNYGPSVRMLLEQYGLMAGQVPSSGPHGVLLKGDVLHLIKEKNLTPKPLEPVPLPAVPAPAAAAAAAAAPPSAAPVMSAPPPRVEGQGYTDIELTSMRKTIAKRLTQSKGGIAHSYGTLECYVDKLLALRKEYKSAGIGVSVNDLIIKAVAVALTRCPEMNCVWKGDQLTLANEVDVSIAVATPAGLITPIVRGADTIGVEEIAKRVRDLAGRARENKLKLDEFQGGTFTISNLGMFGISEFSAIINPPQCGILAVGGSKPVLDEYGDVRTSMMATLSYDRAAVDDHIAATFLNTLKDILEEPKTILLGSFSRTIDHPLAALL</sequence>
<dbReference type="SUPFAM" id="SSF51230">
    <property type="entry name" value="Single hybrid motif"/>
    <property type="match status" value="1"/>
</dbReference>
<feature type="domain" description="Lipoyl-binding" evidence="6">
    <location>
        <begin position="45"/>
        <end position="121"/>
    </location>
</feature>
<comment type="cofactor">
    <cofactor evidence="4">
        <name>(R)-lipoate</name>
        <dbReference type="ChEBI" id="CHEBI:83088"/>
    </cofactor>
</comment>
<evidence type="ECO:0000256" key="5">
    <source>
        <dbReference type="SAM" id="MobiDB-lite"/>
    </source>
</evidence>
<dbReference type="InterPro" id="IPR045257">
    <property type="entry name" value="E2/Pdx1"/>
</dbReference>
<dbReference type="Proteomes" id="UP001292094">
    <property type="component" value="Unassembled WGS sequence"/>
</dbReference>
<dbReference type="Gene3D" id="4.10.320.10">
    <property type="entry name" value="E3-binding domain"/>
    <property type="match status" value="1"/>
</dbReference>
<dbReference type="InterPro" id="IPR036625">
    <property type="entry name" value="E3-bd_dom_sf"/>
</dbReference>
<dbReference type="Pfam" id="PF02817">
    <property type="entry name" value="E3_binding"/>
    <property type="match status" value="1"/>
</dbReference>
<feature type="compositionally biased region" description="Polar residues" evidence="5">
    <location>
        <begin position="136"/>
        <end position="161"/>
    </location>
</feature>
<dbReference type="PROSITE" id="PS51826">
    <property type="entry name" value="PSBD"/>
    <property type="match status" value="1"/>
</dbReference>
<dbReference type="PANTHER" id="PTHR23151:SF90">
    <property type="entry name" value="DIHYDROLIPOYLLYSINE-RESIDUE ACETYLTRANSFERASE COMPONENT OF PYRUVATE DEHYDROGENASE COMPLEX, MITOCHONDRIAL-RELATED"/>
    <property type="match status" value="1"/>
</dbReference>
<dbReference type="CDD" id="cd06849">
    <property type="entry name" value="lipoyl_domain"/>
    <property type="match status" value="1"/>
</dbReference>
<dbReference type="PROSITE" id="PS00189">
    <property type="entry name" value="LIPOYL"/>
    <property type="match status" value="1"/>
</dbReference>
<evidence type="ECO:0000256" key="1">
    <source>
        <dbReference type="ARBA" id="ARBA00007317"/>
    </source>
</evidence>
<organism evidence="8 9">
    <name type="scientific">Petrolisthes manimaculis</name>
    <dbReference type="NCBI Taxonomy" id="1843537"/>
    <lineage>
        <taxon>Eukaryota</taxon>
        <taxon>Metazoa</taxon>
        <taxon>Ecdysozoa</taxon>
        <taxon>Arthropoda</taxon>
        <taxon>Crustacea</taxon>
        <taxon>Multicrustacea</taxon>
        <taxon>Malacostraca</taxon>
        <taxon>Eumalacostraca</taxon>
        <taxon>Eucarida</taxon>
        <taxon>Decapoda</taxon>
        <taxon>Pleocyemata</taxon>
        <taxon>Anomura</taxon>
        <taxon>Galatheoidea</taxon>
        <taxon>Porcellanidae</taxon>
        <taxon>Petrolisthes</taxon>
    </lineage>
</organism>
<comment type="caution">
    <text evidence="8">The sequence shown here is derived from an EMBL/GenBank/DDBJ whole genome shotgun (WGS) entry which is preliminary data.</text>
</comment>
<dbReference type="EMBL" id="JAWZYT010001858">
    <property type="protein sequence ID" value="KAK4308675.1"/>
    <property type="molecule type" value="Genomic_DNA"/>
</dbReference>
<feature type="region of interest" description="Disordered" evidence="5">
    <location>
        <begin position="134"/>
        <end position="165"/>
    </location>
</feature>
<feature type="domain" description="Peripheral subunit-binding (PSBD)" evidence="7">
    <location>
        <begin position="166"/>
        <end position="203"/>
    </location>
</feature>
<dbReference type="GO" id="GO:0006086">
    <property type="term" value="P:pyruvate decarboxylation to acetyl-CoA"/>
    <property type="evidence" value="ECO:0007669"/>
    <property type="project" value="InterPro"/>
</dbReference>
<dbReference type="GO" id="GO:0045254">
    <property type="term" value="C:pyruvate dehydrogenase complex"/>
    <property type="evidence" value="ECO:0007669"/>
    <property type="project" value="InterPro"/>
</dbReference>
<dbReference type="Gene3D" id="2.40.50.100">
    <property type="match status" value="1"/>
</dbReference>
<accession>A0AAE1U766</accession>
<keyword evidence="9" id="KW-1185">Reference proteome</keyword>
<evidence type="ECO:0000256" key="2">
    <source>
        <dbReference type="ARBA" id="ARBA00022823"/>
    </source>
</evidence>
<name>A0AAE1U766_9EUCA</name>
<dbReference type="InterPro" id="IPR004167">
    <property type="entry name" value="PSBD"/>
</dbReference>
<keyword evidence="2 4" id="KW-0450">Lipoyl</keyword>
<protein>
    <recommendedName>
        <fullName evidence="4">Dihydrolipoamide acetyltransferase component of pyruvate dehydrogenase complex</fullName>
        <ecNumber evidence="4">2.3.1.-</ecNumber>
    </recommendedName>
</protein>
<dbReference type="PROSITE" id="PS50968">
    <property type="entry name" value="BIOTINYL_LIPOYL"/>
    <property type="match status" value="1"/>
</dbReference>
<dbReference type="Pfam" id="PF00364">
    <property type="entry name" value="Biotin_lipoyl"/>
    <property type="match status" value="1"/>
</dbReference>
<dbReference type="GO" id="GO:0005739">
    <property type="term" value="C:mitochondrion"/>
    <property type="evidence" value="ECO:0007669"/>
    <property type="project" value="TreeGrafter"/>
</dbReference>
<dbReference type="SUPFAM" id="SSF47005">
    <property type="entry name" value="Peripheral subunit-binding domain of 2-oxo acid dehydrogenase complex"/>
    <property type="match status" value="1"/>
</dbReference>
<dbReference type="InterPro" id="IPR001078">
    <property type="entry name" value="2-oxoacid_DH_actylTfrase"/>
</dbReference>
<evidence type="ECO:0000313" key="9">
    <source>
        <dbReference type="Proteomes" id="UP001292094"/>
    </source>
</evidence>
<dbReference type="PANTHER" id="PTHR23151">
    <property type="entry name" value="DIHYDROLIPOAMIDE ACETYL/SUCCINYL-TRANSFERASE-RELATED"/>
    <property type="match status" value="1"/>
</dbReference>
<proteinExistence type="inferred from homology"/>
<keyword evidence="3" id="KW-0809">Transit peptide</keyword>
<dbReference type="InterPro" id="IPR011053">
    <property type="entry name" value="Single_hybrid_motif"/>
</dbReference>
<evidence type="ECO:0000259" key="7">
    <source>
        <dbReference type="PROSITE" id="PS51826"/>
    </source>
</evidence>
<dbReference type="FunFam" id="2.40.50.100:FF:000010">
    <property type="entry name" value="Acetyltransferase component of pyruvate dehydrogenase complex"/>
    <property type="match status" value="1"/>
</dbReference>
<keyword evidence="4" id="KW-0012">Acyltransferase</keyword>
<dbReference type="InterPro" id="IPR000089">
    <property type="entry name" value="Biotin_lipoyl"/>
</dbReference>
<comment type="similarity">
    <text evidence="1 4">Belongs to the 2-oxoacid dehydrogenase family.</text>
</comment>
<gene>
    <name evidence="8" type="ORF">Pmani_019627</name>
</gene>
<evidence type="ECO:0000256" key="4">
    <source>
        <dbReference type="RuleBase" id="RU003423"/>
    </source>
</evidence>
<dbReference type="InterPro" id="IPR003016">
    <property type="entry name" value="2-oxoA_DH_lipoyl-BS"/>
</dbReference>
<dbReference type="Pfam" id="PF00198">
    <property type="entry name" value="2-oxoacid_dh"/>
    <property type="match status" value="1"/>
</dbReference>
<keyword evidence="4" id="KW-0808">Transferase</keyword>
<evidence type="ECO:0000256" key="3">
    <source>
        <dbReference type="ARBA" id="ARBA00022946"/>
    </source>
</evidence>
<evidence type="ECO:0000259" key="6">
    <source>
        <dbReference type="PROSITE" id="PS50968"/>
    </source>
</evidence>
<dbReference type="GO" id="GO:0016746">
    <property type="term" value="F:acyltransferase activity"/>
    <property type="evidence" value="ECO:0007669"/>
    <property type="project" value="UniProtKB-KW"/>
</dbReference>